<dbReference type="CDD" id="cd00082">
    <property type="entry name" value="HisKA"/>
    <property type="match status" value="1"/>
</dbReference>
<dbReference type="InterPro" id="IPR004358">
    <property type="entry name" value="Sig_transdc_His_kin-like_C"/>
</dbReference>
<evidence type="ECO:0000256" key="2">
    <source>
        <dbReference type="ARBA" id="ARBA00012438"/>
    </source>
</evidence>
<dbReference type="Proteomes" id="UP000199048">
    <property type="component" value="Unassembled WGS sequence"/>
</dbReference>
<feature type="domain" description="PAC" evidence="7">
    <location>
        <begin position="250"/>
        <end position="302"/>
    </location>
</feature>
<gene>
    <name evidence="8" type="ORF">SAMN05192568_1003195</name>
</gene>
<evidence type="ECO:0000313" key="8">
    <source>
        <dbReference type="EMBL" id="SFL32671.1"/>
    </source>
</evidence>
<keyword evidence="3 4" id="KW-0597">Phosphoprotein</keyword>
<dbReference type="SMART" id="SM00448">
    <property type="entry name" value="REC"/>
    <property type="match status" value="1"/>
</dbReference>
<dbReference type="InterPro" id="IPR003661">
    <property type="entry name" value="HisK_dim/P_dom"/>
</dbReference>
<dbReference type="InterPro" id="IPR036097">
    <property type="entry name" value="HisK_dim/P_sf"/>
</dbReference>
<evidence type="ECO:0000256" key="3">
    <source>
        <dbReference type="ARBA" id="ARBA00022553"/>
    </source>
</evidence>
<dbReference type="InterPro" id="IPR011006">
    <property type="entry name" value="CheY-like_superfamily"/>
</dbReference>
<dbReference type="GO" id="GO:0000155">
    <property type="term" value="F:phosphorelay sensor kinase activity"/>
    <property type="evidence" value="ECO:0007669"/>
    <property type="project" value="InterPro"/>
</dbReference>
<dbReference type="SUPFAM" id="SSF55785">
    <property type="entry name" value="PYP-like sensor domain (PAS domain)"/>
    <property type="match status" value="2"/>
</dbReference>
<dbReference type="Pfam" id="PF02518">
    <property type="entry name" value="HATPase_c"/>
    <property type="match status" value="1"/>
</dbReference>
<dbReference type="Pfam" id="PF08448">
    <property type="entry name" value="PAS_4"/>
    <property type="match status" value="1"/>
</dbReference>
<dbReference type="CDD" id="cd00130">
    <property type="entry name" value="PAS"/>
    <property type="match status" value="1"/>
</dbReference>
<dbReference type="SMART" id="SM00387">
    <property type="entry name" value="HATPase_c"/>
    <property type="match status" value="1"/>
</dbReference>
<dbReference type="SMART" id="SM00086">
    <property type="entry name" value="PAC"/>
    <property type="match status" value="2"/>
</dbReference>
<comment type="catalytic activity">
    <reaction evidence="1">
        <text>ATP + protein L-histidine = ADP + protein N-phospho-L-histidine.</text>
        <dbReference type="EC" id="2.7.13.3"/>
    </reaction>
</comment>
<dbReference type="InterPro" id="IPR013656">
    <property type="entry name" value="PAS_4"/>
</dbReference>
<evidence type="ECO:0000313" key="9">
    <source>
        <dbReference type="Proteomes" id="UP000199048"/>
    </source>
</evidence>
<dbReference type="InterPro" id="IPR001789">
    <property type="entry name" value="Sig_transdc_resp-reg_receiver"/>
</dbReference>
<dbReference type="InterPro" id="IPR000700">
    <property type="entry name" value="PAS-assoc_C"/>
</dbReference>
<dbReference type="InterPro" id="IPR000014">
    <property type="entry name" value="PAS"/>
</dbReference>
<evidence type="ECO:0000259" key="6">
    <source>
        <dbReference type="PROSITE" id="PS50110"/>
    </source>
</evidence>
<dbReference type="SMART" id="SM00388">
    <property type="entry name" value="HisKA"/>
    <property type="match status" value="1"/>
</dbReference>
<feature type="modified residue" description="4-aspartylphosphate" evidence="4">
    <location>
        <position position="642"/>
    </location>
</feature>
<dbReference type="InterPro" id="IPR003594">
    <property type="entry name" value="HATPase_dom"/>
</dbReference>
<feature type="domain" description="Histidine kinase" evidence="5">
    <location>
        <begin position="347"/>
        <end position="568"/>
    </location>
</feature>
<dbReference type="SUPFAM" id="SSF55874">
    <property type="entry name" value="ATPase domain of HSP90 chaperone/DNA topoisomerase II/histidine kinase"/>
    <property type="match status" value="1"/>
</dbReference>
<sequence>MSVTAAFLPGGGELGAIVRAYDWATTPLGPIDTWSQSLRSAVGTVLLSPVPIVLLWGPDGIMIYNDAYSAFAGGRHPQLLGSKVREGWPEVADFNDNVMRVGLAGGTLSYKDQELTLHRYGRPEQVWMNLDYSPVLDEAGQPAGVIAVVVETTERVLAEQQLKASQALAQLYADRIQLALSAGAIIGTWVWDLQADEFTVDEAFARSFGLDPALGRVGLRLEQVIATVHTEDRQGLIAAINEVIARGGAYAHQYRVRRTDGKYYWIEANGRVDLAPDGTPLSFPGVLINVEDRRAVEAERDRAIMMLRTLTDTLEQRVAERTSELMRTEDALRQSQKMEAVGQLTGGVAHDFNNLLTIIRSSVDFLRRPDLPEARKARYLDAVSDTVDRAAKLTGQLLAFARRQALKPEVFHVGQKVRGIADMLDTVIGARIRVVAEVSDEPCYIRADVSQFETALVNMAVNARDAMDGEGTLTLRLAGNRTMPAIRGHAGADTAFAAVSLTDTGAGISQADLGRLFEPFFTTKEVGKGTGLGLSQVFGFAKQSGGNVDVTSAPRQGATFTLYLPQVDVDRATDAAETAPAPTLPLGAGQRVLVVEDNVEVGQFATQILQDLGYETVWAANAEAALDLLGRDGGGFEVVFSDVVMPGMGGLALAQELARRLPDLPVLLTSGYSHVLAQEGTHGFELLHKPYSADQLGRVLSRVVGRPAPASAE</sequence>
<dbReference type="AlphaFoldDB" id="A0A1I4GU30"/>
<dbReference type="SUPFAM" id="SSF47384">
    <property type="entry name" value="Homodimeric domain of signal transducing histidine kinase"/>
    <property type="match status" value="1"/>
</dbReference>
<evidence type="ECO:0000259" key="7">
    <source>
        <dbReference type="PROSITE" id="PS50113"/>
    </source>
</evidence>
<dbReference type="InterPro" id="IPR005467">
    <property type="entry name" value="His_kinase_dom"/>
</dbReference>
<protein>
    <recommendedName>
        <fullName evidence="2">histidine kinase</fullName>
        <ecNumber evidence="2">2.7.13.3</ecNumber>
    </recommendedName>
</protein>
<reference evidence="9" key="1">
    <citation type="submission" date="2016-10" db="EMBL/GenBank/DDBJ databases">
        <authorList>
            <person name="Varghese N."/>
            <person name="Submissions S."/>
        </authorList>
    </citation>
    <scope>NUCLEOTIDE SEQUENCE [LARGE SCALE GENOMIC DNA]</scope>
    <source>
        <strain evidence="9">BL36</strain>
    </source>
</reference>
<dbReference type="NCBIfam" id="TIGR00229">
    <property type="entry name" value="sensory_box"/>
    <property type="match status" value="1"/>
</dbReference>
<dbReference type="STRING" id="582667.SAMN05192568_1003195"/>
<dbReference type="InterPro" id="IPR036890">
    <property type="entry name" value="HATPase_C_sf"/>
</dbReference>
<evidence type="ECO:0000259" key="5">
    <source>
        <dbReference type="PROSITE" id="PS50109"/>
    </source>
</evidence>
<dbReference type="Pfam" id="PF00512">
    <property type="entry name" value="HisKA"/>
    <property type="match status" value="1"/>
</dbReference>
<dbReference type="InterPro" id="IPR035965">
    <property type="entry name" value="PAS-like_dom_sf"/>
</dbReference>
<dbReference type="EMBL" id="FOTK01000003">
    <property type="protein sequence ID" value="SFL32671.1"/>
    <property type="molecule type" value="Genomic_DNA"/>
</dbReference>
<evidence type="ECO:0000256" key="4">
    <source>
        <dbReference type="PROSITE-ProRule" id="PRU00169"/>
    </source>
</evidence>
<name>A0A1I4GU30_9HYPH</name>
<dbReference type="EC" id="2.7.13.3" evidence="2"/>
<dbReference type="Gene3D" id="1.10.287.130">
    <property type="match status" value="1"/>
</dbReference>
<dbReference type="PROSITE" id="PS50113">
    <property type="entry name" value="PAC"/>
    <property type="match status" value="2"/>
</dbReference>
<organism evidence="8 9">
    <name type="scientific">Methylobacterium pseudosasicola</name>
    <dbReference type="NCBI Taxonomy" id="582667"/>
    <lineage>
        <taxon>Bacteria</taxon>
        <taxon>Pseudomonadati</taxon>
        <taxon>Pseudomonadota</taxon>
        <taxon>Alphaproteobacteria</taxon>
        <taxon>Hyphomicrobiales</taxon>
        <taxon>Methylobacteriaceae</taxon>
        <taxon>Methylobacterium</taxon>
    </lineage>
</organism>
<dbReference type="PROSITE" id="PS50109">
    <property type="entry name" value="HIS_KIN"/>
    <property type="match status" value="1"/>
</dbReference>
<dbReference type="InterPro" id="IPR001610">
    <property type="entry name" value="PAC"/>
</dbReference>
<evidence type="ECO:0000256" key="1">
    <source>
        <dbReference type="ARBA" id="ARBA00000085"/>
    </source>
</evidence>
<dbReference type="SUPFAM" id="SSF52172">
    <property type="entry name" value="CheY-like"/>
    <property type="match status" value="1"/>
</dbReference>
<dbReference type="Gene3D" id="3.30.565.10">
    <property type="entry name" value="Histidine kinase-like ATPase, C-terminal domain"/>
    <property type="match status" value="1"/>
</dbReference>
<dbReference type="PANTHER" id="PTHR43065">
    <property type="entry name" value="SENSOR HISTIDINE KINASE"/>
    <property type="match status" value="1"/>
</dbReference>
<proteinExistence type="predicted"/>
<feature type="domain" description="PAC" evidence="7">
    <location>
        <begin position="111"/>
        <end position="164"/>
    </location>
</feature>
<dbReference type="Gene3D" id="3.30.450.20">
    <property type="entry name" value="PAS domain"/>
    <property type="match status" value="2"/>
</dbReference>
<dbReference type="PANTHER" id="PTHR43065:SF49">
    <property type="entry name" value="HISTIDINE KINASE"/>
    <property type="match status" value="1"/>
</dbReference>
<dbReference type="Pfam" id="PF00072">
    <property type="entry name" value="Response_reg"/>
    <property type="match status" value="1"/>
</dbReference>
<dbReference type="PROSITE" id="PS50110">
    <property type="entry name" value="RESPONSE_REGULATORY"/>
    <property type="match status" value="1"/>
</dbReference>
<keyword evidence="9" id="KW-1185">Reference proteome</keyword>
<accession>A0A1I4GU30</accession>
<dbReference type="Pfam" id="PF08447">
    <property type="entry name" value="PAS_3"/>
    <property type="match status" value="1"/>
</dbReference>
<feature type="domain" description="Response regulatory" evidence="6">
    <location>
        <begin position="591"/>
        <end position="704"/>
    </location>
</feature>
<dbReference type="PRINTS" id="PR00344">
    <property type="entry name" value="BCTRLSENSOR"/>
</dbReference>
<dbReference type="InterPro" id="IPR013655">
    <property type="entry name" value="PAS_fold_3"/>
</dbReference>
<dbReference type="OrthoDB" id="9796100at2"/>
<dbReference type="Gene3D" id="3.40.50.2300">
    <property type="match status" value="1"/>
</dbReference>